<sequence>MDLGLKSKNILISGGSKGIGFAIAKKFIEEGAYVNICARNQQGIDQAVQQLGKNACGYVVDMSKPEQIQDWIQKSYAQMGQIDVVVSNVSALASGQDLDSWKKAIDIDLLGNVAMMNAAMPYLIKQGKGNVVIISSVSASEIDGFAEPYGALKASLNHYGKSLALRVADKNIRVNTVSPGNVYFKGGIWHKIELEQPEFFQECIKSNPLGKMVTPEGVAASVVFLASEQAQFITGTNLVIDGGLTKSV</sequence>
<evidence type="ECO:0000256" key="1">
    <source>
        <dbReference type="ARBA" id="ARBA00006484"/>
    </source>
</evidence>
<dbReference type="PANTHER" id="PTHR43943">
    <property type="entry name" value="DEHYDROGENASE/REDUCTASE (SDR FAMILY) MEMBER 4"/>
    <property type="match status" value="1"/>
</dbReference>
<dbReference type="EC" id="1.-.-.-" evidence="3"/>
<gene>
    <name evidence="3" type="ORF">QJV27_08310</name>
</gene>
<dbReference type="Pfam" id="PF13561">
    <property type="entry name" value="adh_short_C2"/>
    <property type="match status" value="1"/>
</dbReference>
<dbReference type="SUPFAM" id="SSF51735">
    <property type="entry name" value="NAD(P)-binding Rossmann-fold domains"/>
    <property type="match status" value="1"/>
</dbReference>
<dbReference type="InterPro" id="IPR002347">
    <property type="entry name" value="SDR_fam"/>
</dbReference>
<evidence type="ECO:0000313" key="3">
    <source>
        <dbReference type="EMBL" id="MDI2091370.1"/>
    </source>
</evidence>
<protein>
    <submittedName>
        <fullName evidence="3">SDR family oxidoreductase</fullName>
        <ecNumber evidence="3">1.-.-.-</ecNumber>
    </submittedName>
</protein>
<keyword evidence="2 3" id="KW-0560">Oxidoreductase</keyword>
<evidence type="ECO:0000256" key="2">
    <source>
        <dbReference type="ARBA" id="ARBA00023002"/>
    </source>
</evidence>
<dbReference type="InterPro" id="IPR036291">
    <property type="entry name" value="NAD(P)-bd_dom_sf"/>
</dbReference>
<dbReference type="PRINTS" id="PR00080">
    <property type="entry name" value="SDRFAMILY"/>
</dbReference>
<dbReference type="GO" id="GO:0016491">
    <property type="term" value="F:oxidoreductase activity"/>
    <property type="evidence" value="ECO:0007669"/>
    <property type="project" value="UniProtKB-KW"/>
</dbReference>
<dbReference type="Proteomes" id="UP001431634">
    <property type="component" value="Unassembled WGS sequence"/>
</dbReference>
<dbReference type="PRINTS" id="PR00081">
    <property type="entry name" value="GDHRDH"/>
</dbReference>
<dbReference type="Gene3D" id="3.40.50.720">
    <property type="entry name" value="NAD(P)-binding Rossmann-like Domain"/>
    <property type="match status" value="1"/>
</dbReference>
<evidence type="ECO:0000313" key="4">
    <source>
        <dbReference type="Proteomes" id="UP001431634"/>
    </source>
</evidence>
<dbReference type="CDD" id="cd05233">
    <property type="entry name" value="SDR_c"/>
    <property type="match status" value="1"/>
</dbReference>
<dbReference type="PANTHER" id="PTHR43943:SF17">
    <property type="entry name" value="3-PHENYLPROPIONATE-DIHYDRODIOL_CINNAMIC ACID-DIHYDRODIOL DEHYDROGENASE"/>
    <property type="match status" value="1"/>
</dbReference>
<name>A0ABT6Q2L3_9PROT</name>
<reference evidence="3" key="1">
    <citation type="submission" date="2023-05" db="EMBL/GenBank/DDBJ databases">
        <title>Whole genome sequence of Commensalibacter sp.</title>
        <authorList>
            <person name="Charoenyingcharoen P."/>
            <person name="Yukphan P."/>
        </authorList>
    </citation>
    <scope>NUCLEOTIDE SEQUENCE</scope>
    <source>
        <strain evidence="3">TBRC 16381</strain>
    </source>
</reference>
<dbReference type="EMBL" id="JASBAO010000001">
    <property type="protein sequence ID" value="MDI2091370.1"/>
    <property type="molecule type" value="Genomic_DNA"/>
</dbReference>
<comment type="caution">
    <text evidence="3">The sequence shown here is derived from an EMBL/GenBank/DDBJ whole genome shotgun (WGS) entry which is preliminary data.</text>
</comment>
<comment type="similarity">
    <text evidence="1">Belongs to the short-chain dehydrogenases/reductases (SDR) family.</text>
</comment>
<accession>A0ABT6Q2L3</accession>
<dbReference type="RefSeq" id="WP_281448466.1">
    <property type="nucleotide sequence ID" value="NZ_JASBAO010000001.1"/>
</dbReference>
<proteinExistence type="inferred from homology"/>
<organism evidence="3 4">
    <name type="scientific">Commensalibacter oyaizuii</name>
    <dbReference type="NCBI Taxonomy" id="3043873"/>
    <lineage>
        <taxon>Bacteria</taxon>
        <taxon>Pseudomonadati</taxon>
        <taxon>Pseudomonadota</taxon>
        <taxon>Alphaproteobacteria</taxon>
        <taxon>Acetobacterales</taxon>
        <taxon>Acetobacteraceae</taxon>
    </lineage>
</organism>
<keyword evidence="4" id="KW-1185">Reference proteome</keyword>